<dbReference type="InterPro" id="IPR012816">
    <property type="entry name" value="NADAR"/>
</dbReference>
<reference evidence="5" key="1">
    <citation type="submission" date="2016-12" db="EMBL/GenBank/DDBJ databases">
        <authorList>
            <person name="Meng X."/>
        </authorList>
    </citation>
    <scope>NUCLEOTIDE SEQUENCE [LARGE SCALE GENOMIC DNA]</scope>
    <source>
        <strain evidence="5">DSM 20732</strain>
    </source>
</reference>
<feature type="domain" description="NADAR" evidence="3">
    <location>
        <begin position="129"/>
        <end position="269"/>
    </location>
</feature>
<dbReference type="STRING" id="52770.BSZ40_00650"/>
<evidence type="ECO:0000256" key="1">
    <source>
        <dbReference type="ARBA" id="ARBA00000022"/>
    </source>
</evidence>
<comment type="catalytic activity">
    <reaction evidence="2">
        <text>2,5-diamino-6-hydroxy-4-(5-phosphoribosylamino)-pyrimidine + H2O = 2,5,6-triamino-4-hydroxypyrimidine + D-ribose 5-phosphate</text>
        <dbReference type="Rhea" id="RHEA:23436"/>
        <dbReference type="ChEBI" id="CHEBI:15377"/>
        <dbReference type="ChEBI" id="CHEBI:58614"/>
        <dbReference type="ChEBI" id="CHEBI:78346"/>
        <dbReference type="ChEBI" id="CHEBI:137796"/>
    </reaction>
</comment>
<organism evidence="4 5">
    <name type="scientific">Buchananella hordeovulneris</name>
    <dbReference type="NCBI Taxonomy" id="52770"/>
    <lineage>
        <taxon>Bacteria</taxon>
        <taxon>Bacillati</taxon>
        <taxon>Actinomycetota</taxon>
        <taxon>Actinomycetes</taxon>
        <taxon>Actinomycetales</taxon>
        <taxon>Actinomycetaceae</taxon>
        <taxon>Buchananella</taxon>
    </lineage>
</organism>
<dbReference type="Proteomes" id="UP000185612">
    <property type="component" value="Unassembled WGS sequence"/>
</dbReference>
<dbReference type="AlphaFoldDB" id="A0A1Q5PYZ2"/>
<keyword evidence="5" id="KW-1185">Reference proteome</keyword>
<dbReference type="InterPro" id="IPR037238">
    <property type="entry name" value="YbiA-like_sf"/>
</dbReference>
<sequence>MNQSSQLWAPPWLRYPHIPLGAAGWRMGAGESYLIQWSQWLASLPAAAQQQYRAWFPPPPHQRDFYDPGYGLSDRDEYWTGSPSGYLVQHWRAAGRPRYSREQLVAAGYDGQFVPFWKPNADVVGPESCCQWQPTPFHWFGNYRCAEQYLMAEKARVFGDDAKLAQIMDSDDPGHMRKLGRQVRNFEPEVWDAVKYSIVLTANYAKFTQDPQLRAYLLSTTGSVLVEASPLDTVWGVGFSQSSVKAYQPAHWRGQNLLGFALMEVRDAIARVYANIDRLDPATVG</sequence>
<accession>A0A1Q5PYZ2</accession>
<protein>
    <recommendedName>
        <fullName evidence="3">NADAR domain-containing protein</fullName>
    </recommendedName>
</protein>
<evidence type="ECO:0000313" key="4">
    <source>
        <dbReference type="EMBL" id="OKL52655.1"/>
    </source>
</evidence>
<dbReference type="Gene3D" id="1.10.357.40">
    <property type="entry name" value="YbiA-like"/>
    <property type="match status" value="1"/>
</dbReference>
<comment type="catalytic activity">
    <reaction evidence="1">
        <text>5-amino-6-(5-phospho-D-ribosylamino)uracil + H2O = 5,6-diaminouracil + D-ribose 5-phosphate</text>
        <dbReference type="Rhea" id="RHEA:55020"/>
        <dbReference type="ChEBI" id="CHEBI:15377"/>
        <dbReference type="ChEBI" id="CHEBI:46252"/>
        <dbReference type="ChEBI" id="CHEBI:58453"/>
        <dbReference type="ChEBI" id="CHEBI:78346"/>
    </reaction>
</comment>
<name>A0A1Q5PYZ2_9ACTO</name>
<dbReference type="EMBL" id="MQVS01000001">
    <property type="protein sequence ID" value="OKL52655.1"/>
    <property type="molecule type" value="Genomic_DNA"/>
</dbReference>
<dbReference type="OrthoDB" id="67297at2"/>
<evidence type="ECO:0000256" key="2">
    <source>
        <dbReference type="ARBA" id="ARBA00000751"/>
    </source>
</evidence>
<dbReference type="SUPFAM" id="SSF143990">
    <property type="entry name" value="YbiA-like"/>
    <property type="match status" value="1"/>
</dbReference>
<evidence type="ECO:0000259" key="3">
    <source>
        <dbReference type="Pfam" id="PF08719"/>
    </source>
</evidence>
<dbReference type="Pfam" id="PF08719">
    <property type="entry name" value="NADAR"/>
    <property type="match status" value="1"/>
</dbReference>
<dbReference type="RefSeq" id="WP_073822229.1">
    <property type="nucleotide sequence ID" value="NZ_MQVS01000001.1"/>
</dbReference>
<gene>
    <name evidence="4" type="ORF">BSZ40_00650</name>
</gene>
<comment type="caution">
    <text evidence="4">The sequence shown here is derived from an EMBL/GenBank/DDBJ whole genome shotgun (WGS) entry which is preliminary data.</text>
</comment>
<dbReference type="NCBIfam" id="TIGR02464">
    <property type="entry name" value="ribofla_fusion"/>
    <property type="match status" value="1"/>
</dbReference>
<dbReference type="InParanoid" id="A0A1Q5PYZ2"/>
<dbReference type="CDD" id="cd15457">
    <property type="entry name" value="NADAR"/>
    <property type="match status" value="1"/>
</dbReference>
<evidence type="ECO:0000313" key="5">
    <source>
        <dbReference type="Proteomes" id="UP000185612"/>
    </source>
</evidence>
<proteinExistence type="predicted"/>